<feature type="transmembrane region" description="Helical" evidence="7">
    <location>
        <begin position="38"/>
        <end position="59"/>
    </location>
</feature>
<dbReference type="PANTHER" id="PTHR11523">
    <property type="entry name" value="SODIUM/POTASSIUM-DEPENDENT ATPASE BETA SUBUNIT"/>
    <property type="match status" value="1"/>
</dbReference>
<comment type="similarity">
    <text evidence="2">Belongs to the X(+)/potassium ATPases subunit beta family.</text>
</comment>
<sequence length="296" mass="33432">MEKPTLKARIDGCFTFLYDSSKGTVLGRGPRSWCEITVFYIIFFACLAGFFAATIAGFYQTIEEHQPRLQGTSSILRANPGMGYEPMPDMDTTLIYARKIEKERQAYVDSINKVLKAYNTTGLVSTDCTGINETRLDAKVPCRVNFTALTEGCNEANAYGMLEAKPCVLLKLNKIYNWIPAVWDVEEAQTASAVPEYIKKKYTNDRIWVDCHGENPADDDNLGLDAITYYPQQGFPLAFYPYMNQKDYRSPLMFVKFNNVTNHLGLMIECKALAKNIVVDRTDKEGGVHFELLIDP</sequence>
<dbReference type="InterPro" id="IPR000402">
    <property type="entry name" value="Na/K_ATPase_sub_beta"/>
</dbReference>
<keyword evidence="4" id="KW-0735">Signal-anchor</keyword>
<dbReference type="Pfam" id="PF00287">
    <property type="entry name" value="Na_K-ATPase"/>
    <property type="match status" value="1"/>
</dbReference>
<evidence type="ECO:0000313" key="8">
    <source>
        <dbReference type="EMBL" id="CAG5134097.1"/>
    </source>
</evidence>
<evidence type="ECO:0000256" key="4">
    <source>
        <dbReference type="ARBA" id="ARBA00022968"/>
    </source>
</evidence>
<evidence type="ECO:0000256" key="3">
    <source>
        <dbReference type="ARBA" id="ARBA00022692"/>
    </source>
</evidence>
<dbReference type="InterPro" id="IPR038702">
    <property type="entry name" value="Na/K_ATPase_sub_beta_sf"/>
</dbReference>
<keyword evidence="3 7" id="KW-0812">Transmembrane</keyword>
<reference evidence="8" key="1">
    <citation type="submission" date="2021-04" db="EMBL/GenBank/DDBJ databases">
        <authorList>
            <consortium name="Molecular Ecology Group"/>
        </authorList>
    </citation>
    <scope>NUCLEOTIDE SEQUENCE</scope>
</reference>
<evidence type="ECO:0000313" key="9">
    <source>
        <dbReference type="Proteomes" id="UP000678393"/>
    </source>
</evidence>
<dbReference type="EMBL" id="CAJHNH020006780">
    <property type="protein sequence ID" value="CAG5134097.1"/>
    <property type="molecule type" value="Genomic_DNA"/>
</dbReference>
<dbReference type="GO" id="GO:0005890">
    <property type="term" value="C:sodium:potassium-exchanging ATPase complex"/>
    <property type="evidence" value="ECO:0007669"/>
    <property type="project" value="InterPro"/>
</dbReference>
<evidence type="ECO:0000256" key="7">
    <source>
        <dbReference type="SAM" id="Phobius"/>
    </source>
</evidence>
<dbReference type="GO" id="GO:0001671">
    <property type="term" value="F:ATPase activator activity"/>
    <property type="evidence" value="ECO:0007669"/>
    <property type="project" value="TreeGrafter"/>
</dbReference>
<evidence type="ECO:0000256" key="2">
    <source>
        <dbReference type="ARBA" id="ARBA00005876"/>
    </source>
</evidence>
<evidence type="ECO:0000256" key="1">
    <source>
        <dbReference type="ARBA" id="ARBA00004606"/>
    </source>
</evidence>
<dbReference type="Proteomes" id="UP000678393">
    <property type="component" value="Unassembled WGS sequence"/>
</dbReference>
<dbReference type="OrthoDB" id="5912413at2759"/>
<dbReference type="Gene3D" id="2.60.40.1660">
    <property type="entry name" value="Na, k-atpase alpha subunit"/>
    <property type="match status" value="1"/>
</dbReference>
<organism evidence="8 9">
    <name type="scientific">Candidula unifasciata</name>
    <dbReference type="NCBI Taxonomy" id="100452"/>
    <lineage>
        <taxon>Eukaryota</taxon>
        <taxon>Metazoa</taxon>
        <taxon>Spiralia</taxon>
        <taxon>Lophotrochozoa</taxon>
        <taxon>Mollusca</taxon>
        <taxon>Gastropoda</taxon>
        <taxon>Heterobranchia</taxon>
        <taxon>Euthyneura</taxon>
        <taxon>Panpulmonata</taxon>
        <taxon>Eupulmonata</taxon>
        <taxon>Stylommatophora</taxon>
        <taxon>Helicina</taxon>
        <taxon>Helicoidea</taxon>
        <taxon>Geomitridae</taxon>
        <taxon>Candidula</taxon>
    </lineage>
</organism>
<keyword evidence="5 7" id="KW-1133">Transmembrane helix</keyword>
<accession>A0A8S3ZWQ6</accession>
<gene>
    <name evidence="8" type="ORF">CUNI_LOCUS19655</name>
</gene>
<keyword evidence="9" id="KW-1185">Reference proteome</keyword>
<dbReference type="GO" id="GO:0036376">
    <property type="term" value="P:sodium ion export across plasma membrane"/>
    <property type="evidence" value="ECO:0007669"/>
    <property type="project" value="TreeGrafter"/>
</dbReference>
<dbReference type="GO" id="GO:0006883">
    <property type="term" value="P:intracellular sodium ion homeostasis"/>
    <property type="evidence" value="ECO:0007669"/>
    <property type="project" value="TreeGrafter"/>
</dbReference>
<proteinExistence type="inferred from homology"/>
<name>A0A8S3ZWQ6_9EUPU</name>
<protein>
    <submittedName>
        <fullName evidence="8">Uncharacterized protein</fullName>
    </submittedName>
</protein>
<comment type="subcellular location">
    <subcellularLocation>
        <location evidence="1">Membrane</location>
        <topology evidence="1">Single-pass type II membrane protein</topology>
    </subcellularLocation>
</comment>
<dbReference type="PANTHER" id="PTHR11523:SF28">
    <property type="entry name" value="NA_K-ATPASE BETA SUBUNIT ISOFORM 4-RELATED"/>
    <property type="match status" value="1"/>
</dbReference>
<keyword evidence="6 7" id="KW-0472">Membrane</keyword>
<comment type="caution">
    <text evidence="8">The sequence shown here is derived from an EMBL/GenBank/DDBJ whole genome shotgun (WGS) entry which is preliminary data.</text>
</comment>
<evidence type="ECO:0000256" key="5">
    <source>
        <dbReference type="ARBA" id="ARBA00022989"/>
    </source>
</evidence>
<dbReference type="AlphaFoldDB" id="A0A8S3ZWQ6"/>
<evidence type="ECO:0000256" key="6">
    <source>
        <dbReference type="ARBA" id="ARBA00023136"/>
    </source>
</evidence>
<dbReference type="GO" id="GO:0030007">
    <property type="term" value="P:intracellular potassium ion homeostasis"/>
    <property type="evidence" value="ECO:0007669"/>
    <property type="project" value="TreeGrafter"/>
</dbReference>
<dbReference type="GO" id="GO:1990573">
    <property type="term" value="P:potassium ion import across plasma membrane"/>
    <property type="evidence" value="ECO:0007669"/>
    <property type="project" value="TreeGrafter"/>
</dbReference>